<feature type="compositionally biased region" description="Polar residues" evidence="11">
    <location>
        <begin position="7"/>
        <end position="16"/>
    </location>
</feature>
<dbReference type="CDD" id="cd15489">
    <property type="entry name" value="PHD_SF"/>
    <property type="match status" value="1"/>
</dbReference>
<evidence type="ECO:0000256" key="8">
    <source>
        <dbReference type="ARBA" id="ARBA00022833"/>
    </source>
</evidence>
<keyword evidence="3" id="KW-0479">Metal-binding</keyword>
<feature type="region of interest" description="Disordered" evidence="11">
    <location>
        <begin position="1395"/>
        <end position="1471"/>
    </location>
</feature>
<keyword evidence="10" id="KW-0539">Nucleus</keyword>
<dbReference type="InterPro" id="IPR055565">
    <property type="entry name" value="DUF7141"/>
</dbReference>
<dbReference type="InterPro" id="IPR056616">
    <property type="entry name" value="Chromo_MIT1"/>
</dbReference>
<dbReference type="GO" id="GO:0140658">
    <property type="term" value="F:ATP-dependent chromatin remodeler activity"/>
    <property type="evidence" value="ECO:0007669"/>
    <property type="project" value="TreeGrafter"/>
</dbReference>
<dbReference type="InterPro" id="IPR041684">
    <property type="entry name" value="Znf-PHD-like"/>
</dbReference>
<feature type="region of interest" description="Disordered" evidence="11">
    <location>
        <begin position="284"/>
        <end position="315"/>
    </location>
</feature>
<dbReference type="PANTHER" id="PTHR45623">
    <property type="entry name" value="CHROMODOMAIN-HELICASE-DNA-BINDING PROTEIN 3-RELATED-RELATED"/>
    <property type="match status" value="1"/>
</dbReference>
<gene>
    <name evidence="15" type="ORF">SAMD00023353_1101120</name>
</gene>
<organism evidence="15">
    <name type="scientific">Rosellinia necatrix</name>
    <name type="common">White root-rot fungus</name>
    <dbReference type="NCBI Taxonomy" id="77044"/>
    <lineage>
        <taxon>Eukaryota</taxon>
        <taxon>Fungi</taxon>
        <taxon>Dikarya</taxon>
        <taxon>Ascomycota</taxon>
        <taxon>Pezizomycotina</taxon>
        <taxon>Sordariomycetes</taxon>
        <taxon>Xylariomycetidae</taxon>
        <taxon>Xylariales</taxon>
        <taxon>Xylariaceae</taxon>
        <taxon>Rosellinia</taxon>
    </lineage>
</organism>
<dbReference type="GO" id="GO:0008270">
    <property type="term" value="F:zinc ion binding"/>
    <property type="evidence" value="ECO:0007669"/>
    <property type="project" value="UniProtKB-KW"/>
</dbReference>
<dbReference type="EMBL" id="DF977456">
    <property type="protein sequence ID" value="GAP84585.2"/>
    <property type="molecule type" value="Genomic_DNA"/>
</dbReference>
<feature type="compositionally biased region" description="Polar residues" evidence="11">
    <location>
        <begin position="1432"/>
        <end position="1446"/>
    </location>
</feature>
<dbReference type="InterPro" id="IPR013083">
    <property type="entry name" value="Znf_RING/FYVE/PHD"/>
</dbReference>
<evidence type="ECO:0000256" key="4">
    <source>
        <dbReference type="ARBA" id="ARBA00022737"/>
    </source>
</evidence>
<dbReference type="OMA" id="PLQNNAR"/>
<dbReference type="Pfam" id="PF15446">
    <property type="entry name" value="zf-PHD-like"/>
    <property type="match status" value="1"/>
</dbReference>
<accession>A0A1S7UML9</accession>
<evidence type="ECO:0000313" key="16">
    <source>
        <dbReference type="Proteomes" id="UP000054516"/>
    </source>
</evidence>
<dbReference type="GO" id="GO:0016887">
    <property type="term" value="F:ATP hydrolysis activity"/>
    <property type="evidence" value="ECO:0007669"/>
    <property type="project" value="TreeGrafter"/>
</dbReference>
<dbReference type="STRING" id="77044.A0A1S7UML9"/>
<comment type="subcellular location">
    <subcellularLocation>
        <location evidence="1">Nucleus</location>
    </subcellularLocation>
</comment>
<dbReference type="SMART" id="SM00490">
    <property type="entry name" value="HELICc"/>
    <property type="match status" value="1"/>
</dbReference>
<name>A0A1S7UML9_ROSNE</name>
<dbReference type="Gene3D" id="3.30.40.10">
    <property type="entry name" value="Zinc/RING finger domain, C3HC4 (zinc finger)"/>
    <property type="match status" value="1"/>
</dbReference>
<dbReference type="Gene3D" id="3.40.50.300">
    <property type="entry name" value="P-loop containing nucleotide triphosphate hydrolases"/>
    <property type="match status" value="1"/>
</dbReference>
<evidence type="ECO:0000256" key="6">
    <source>
        <dbReference type="ARBA" id="ARBA00022771"/>
    </source>
</evidence>
<feature type="region of interest" description="Disordered" evidence="11">
    <location>
        <begin position="1344"/>
        <end position="1381"/>
    </location>
</feature>
<dbReference type="GO" id="GO:0005634">
    <property type="term" value="C:nucleus"/>
    <property type="evidence" value="ECO:0007669"/>
    <property type="project" value="UniProtKB-SubCell"/>
</dbReference>
<dbReference type="InterPro" id="IPR000330">
    <property type="entry name" value="SNF2_N"/>
</dbReference>
<feature type="region of interest" description="Disordered" evidence="11">
    <location>
        <begin position="1"/>
        <end position="78"/>
    </location>
</feature>
<dbReference type="Pfam" id="PF23614">
    <property type="entry name" value="DUF7141"/>
    <property type="match status" value="1"/>
</dbReference>
<feature type="compositionally biased region" description="Basic and acidic residues" evidence="11">
    <location>
        <begin position="285"/>
        <end position="294"/>
    </location>
</feature>
<feature type="compositionally biased region" description="Low complexity" evidence="11">
    <location>
        <begin position="23"/>
        <end position="36"/>
    </location>
</feature>
<evidence type="ECO:0000259" key="14">
    <source>
        <dbReference type="PROSITE" id="PS51194"/>
    </source>
</evidence>
<dbReference type="Pfam" id="PF23615">
    <property type="entry name" value="Chromo_MIT1"/>
    <property type="match status" value="1"/>
</dbReference>
<dbReference type="InterPro" id="IPR038718">
    <property type="entry name" value="SNF2-like_sf"/>
</dbReference>
<dbReference type="Gene3D" id="3.40.50.10810">
    <property type="entry name" value="Tandem AAA-ATPase domain"/>
    <property type="match status" value="1"/>
</dbReference>
<dbReference type="InterPro" id="IPR027417">
    <property type="entry name" value="P-loop_NTPase"/>
</dbReference>
<evidence type="ECO:0000313" key="15">
    <source>
        <dbReference type="EMBL" id="GAP84585.2"/>
    </source>
</evidence>
<reference evidence="15" key="1">
    <citation type="submission" date="2016-03" db="EMBL/GenBank/DDBJ databases">
        <title>Draft genome sequence of Rosellinia necatrix.</title>
        <authorList>
            <person name="Kanematsu S."/>
        </authorList>
    </citation>
    <scope>NUCLEOTIDE SEQUENCE [LARGE SCALE GENOMIC DNA]</scope>
    <source>
        <strain evidence="15">W97</strain>
    </source>
</reference>
<keyword evidence="8" id="KW-0862">Zinc</keyword>
<dbReference type="InterPro" id="IPR016197">
    <property type="entry name" value="Chromo-like_dom_sf"/>
</dbReference>
<feature type="compositionally biased region" description="Basic residues" evidence="11">
    <location>
        <begin position="186"/>
        <end position="202"/>
    </location>
</feature>
<evidence type="ECO:0000256" key="5">
    <source>
        <dbReference type="ARBA" id="ARBA00022741"/>
    </source>
</evidence>
<evidence type="ECO:0000259" key="13">
    <source>
        <dbReference type="PROSITE" id="PS51192"/>
    </source>
</evidence>
<dbReference type="Pfam" id="PF00271">
    <property type="entry name" value="Helicase_C"/>
    <property type="match status" value="1"/>
</dbReference>
<dbReference type="CDD" id="cd17919">
    <property type="entry name" value="DEXHc_Snf"/>
    <property type="match status" value="1"/>
</dbReference>
<dbReference type="Gene3D" id="2.40.50.40">
    <property type="match status" value="1"/>
</dbReference>
<keyword evidence="9" id="KW-0067">ATP-binding</keyword>
<dbReference type="InterPro" id="IPR014001">
    <property type="entry name" value="Helicase_ATP-bd"/>
</dbReference>
<dbReference type="GO" id="GO:0003677">
    <property type="term" value="F:DNA binding"/>
    <property type="evidence" value="ECO:0007669"/>
    <property type="project" value="TreeGrafter"/>
</dbReference>
<evidence type="ECO:0000256" key="9">
    <source>
        <dbReference type="ARBA" id="ARBA00022840"/>
    </source>
</evidence>
<feature type="domain" description="Helicase ATP-binding" evidence="13">
    <location>
        <begin position="781"/>
        <end position="952"/>
    </location>
</feature>
<dbReference type="InterPro" id="IPR049730">
    <property type="entry name" value="SNF2/RAD54-like_C"/>
</dbReference>
<dbReference type="Pfam" id="PF00176">
    <property type="entry name" value="SNF2-rel_dom"/>
    <property type="match status" value="1"/>
</dbReference>
<evidence type="ECO:0000256" key="7">
    <source>
        <dbReference type="ARBA" id="ARBA00022801"/>
    </source>
</evidence>
<evidence type="ECO:0000256" key="2">
    <source>
        <dbReference type="ARBA" id="ARBA00011353"/>
    </source>
</evidence>
<sequence length="1614" mass="181722">MQDLTDEQGSIYSNGDASHDVAADNTADTATSPTASRGDLALGYDLGQDTIEDMDMGRSRHDTNGGQGNDAVTSSPPPRLRAIEVVLAPPSDPDSYIRIHRSRTILRILEEMERDDEVFYEVEFKDGRIERAPYDEMIRYKGAQEAIEAYQLRTSLNYTGAAKNQNKRGYSEDEYEESGSDYGFPPKRRKHHVPLTTRHGRGTRQSSRQTSAESGYKDFRGDGFGKSGSRLMDDDDDDDSDDQIRQVATRNQRSVVQIRTNRLTRSRNSTGRTYAATIESDDELAQDHGPHHDDDSVDDFQPVWSDIAPKPRGSKRKKVRAMTRMITKRYESDSSIEFEIARRSGRSTKNLKSMKDPEIDEFDAVEEKQTSAPKHVAIKETFLQLSSTSPFPKWHSKTCESCLAEFGDVKNPLIYCQGCSFSYHKGCIGHRAVREHRVTKIGPEDFVLQCRFCIQGHKKKDARAPDHTMCQGCKISGSSCAEFSSKKTPKQEEKARIDNGGEDPITKVDPLLINNADNLLFRCANCKRGYHFEHLPPLTAEKTDDQDLKESRLEEYSIAGWSCKDCMDTNYKLSALVAWRPLDRTGYRPGQTNQDYNEDEIEYLIKWTGRSHFHDTWMPGAWVFGAAPGTMRQAFYKRDSSTYPKMDNASAIEEEWLLADVLLNVKYRTRVVTSSKAEDLERIEDITSVFVKFQGLSYEEVVWDEPPAPNSGAPWEAFLTAYDEYLNGKYFVTVPDYKMRERITLYRSLDFGKDCELKTQPPQLQKGKLMEYQMEGVNFLLYNFHQQQNVILADEMGLGKTVQIVAFISALTHSKPACWPFLVVVPNATCSNWRRELKQWAPDLRVVTYHGGRVAQDLAYRHELYPDGLKGGMKAHVVIMSYEAAANVKNVFFGVKWVGLIVDEGQRLKNEETTLYKSLREMRIPCRILLTGTPLQNNKRELFNLLQFIDGKRNAEELDAKYAELTKDNLPELHTLIRPYFLRRTKAQVLKFLPPMAQIILPVTMTVVQEKLSKSIMARNPDLIKAIISRSKVKAGERKSMNNILSDLRQCLCHPFCFSSEIEDKTVDMAQMHRNLIEASPKLLLFELMLPKLQERGHRVLIFSQYLHCLTILEDFLTGLDMPYARIDGALSALEKQKRIDAFNAPDSPLFVMLLSTRAGGVGINLATADTVIIYDPDFNPHQDIQALSRAHRIGQKRKVLCFQLMTKNTVEEKIMQMGRKKMALDHALIESMDAKEEAGEDLESILKHGAAALFSDESKDKITYDHASVEKLLDRSQIENTDTGNDDSAETQFSFARIWENDKGDLDLASQTEDAAQDISAEASTSVWENILKEREAEHQRELAASQKVYGRGARRRGTQGIDYMTNRPKGADSDGSEIDVDDELYIDQNDMEDDDSDEYRAAGEAPSVGVGAPSETSGGPGKGRAPKGNHGTTNDIQQQSTQHQKLGLPPTAQSQGILHPQPPRAQSRIVPTQHPVNSNFHNPYVIPNQMPSLTAHMYPPNLTTPSNTHRPVVVQPITAPSGLRMPALRPPAVQLPNGDICSNGLIGGGNPCALCHYSHPTHIPCVDLNSELSLRLALDRLRAVGDSPAIQAARVFFAQQLQNVAARNPTRR</sequence>
<protein>
    <submittedName>
        <fullName evidence="15">Putative snf2 family domain-containing protein</fullName>
        <ecNumber evidence="15">3.6.1.15</ecNumber>
    </submittedName>
</protein>
<dbReference type="InterPro" id="IPR001650">
    <property type="entry name" value="Helicase_C-like"/>
</dbReference>
<dbReference type="GO" id="GO:0003682">
    <property type="term" value="F:chromatin binding"/>
    <property type="evidence" value="ECO:0007669"/>
    <property type="project" value="TreeGrafter"/>
</dbReference>
<dbReference type="SMART" id="SM00487">
    <property type="entry name" value="DEXDc"/>
    <property type="match status" value="1"/>
</dbReference>
<proteinExistence type="predicted"/>
<keyword evidence="16" id="KW-1185">Reference proteome</keyword>
<dbReference type="SUPFAM" id="SSF52540">
    <property type="entry name" value="P-loop containing nucleoside triphosphate hydrolases"/>
    <property type="match status" value="2"/>
</dbReference>
<evidence type="ECO:0000259" key="12">
    <source>
        <dbReference type="PROSITE" id="PS50013"/>
    </source>
</evidence>
<comment type="subunit">
    <text evidence="2">Component of the NuA4 histone acetyltransferase complex.</text>
</comment>
<dbReference type="SMART" id="SM00249">
    <property type="entry name" value="PHD"/>
    <property type="match status" value="2"/>
</dbReference>
<evidence type="ECO:0000256" key="1">
    <source>
        <dbReference type="ARBA" id="ARBA00004123"/>
    </source>
</evidence>
<dbReference type="GO" id="GO:0000785">
    <property type="term" value="C:chromatin"/>
    <property type="evidence" value="ECO:0007669"/>
    <property type="project" value="TreeGrafter"/>
</dbReference>
<keyword evidence="7 15" id="KW-0378">Hydrolase</keyword>
<dbReference type="EC" id="3.6.1.15" evidence="15"/>
<evidence type="ECO:0000256" key="3">
    <source>
        <dbReference type="ARBA" id="ARBA00022723"/>
    </source>
</evidence>
<keyword evidence="5" id="KW-0547">Nucleotide-binding</keyword>
<dbReference type="PROSITE" id="PS51192">
    <property type="entry name" value="HELICASE_ATP_BIND_1"/>
    <property type="match status" value="1"/>
</dbReference>
<evidence type="ECO:0000256" key="10">
    <source>
        <dbReference type="ARBA" id="ARBA00023242"/>
    </source>
</evidence>
<feature type="compositionally biased region" description="Polar residues" evidence="11">
    <location>
        <begin position="203"/>
        <end position="213"/>
    </location>
</feature>
<dbReference type="GO" id="GO:0042393">
    <property type="term" value="F:histone binding"/>
    <property type="evidence" value="ECO:0007669"/>
    <property type="project" value="TreeGrafter"/>
</dbReference>
<dbReference type="InterPro" id="IPR000953">
    <property type="entry name" value="Chromo/chromo_shadow_dom"/>
</dbReference>
<dbReference type="GO" id="GO:0005524">
    <property type="term" value="F:ATP binding"/>
    <property type="evidence" value="ECO:0007669"/>
    <property type="project" value="UniProtKB-KW"/>
</dbReference>
<feature type="region of interest" description="Disordered" evidence="11">
    <location>
        <begin position="163"/>
        <end position="242"/>
    </location>
</feature>
<dbReference type="PROSITE" id="PS50013">
    <property type="entry name" value="CHROMO_2"/>
    <property type="match status" value="1"/>
</dbReference>
<dbReference type="CDD" id="cd18793">
    <property type="entry name" value="SF2_C_SNF"/>
    <property type="match status" value="1"/>
</dbReference>
<keyword evidence="6" id="KW-0863">Zinc-finger</keyword>
<dbReference type="PROSITE" id="PS51194">
    <property type="entry name" value="HELICASE_CTER"/>
    <property type="match status" value="1"/>
</dbReference>
<dbReference type="OrthoDB" id="5857104at2759"/>
<keyword evidence="4" id="KW-0677">Repeat</keyword>
<dbReference type="SUPFAM" id="SSF54160">
    <property type="entry name" value="Chromo domain-like"/>
    <property type="match status" value="1"/>
</dbReference>
<dbReference type="PANTHER" id="PTHR45623:SF17">
    <property type="entry name" value="CHROMODOMAIN-HELICASE-DNA-BINDING PROTEIN 3-RELATED"/>
    <property type="match status" value="1"/>
</dbReference>
<dbReference type="Proteomes" id="UP000054516">
    <property type="component" value="Unassembled WGS sequence"/>
</dbReference>
<dbReference type="InterPro" id="IPR001965">
    <property type="entry name" value="Znf_PHD"/>
</dbReference>
<feature type="domain" description="Helicase C-terminal" evidence="14">
    <location>
        <begin position="1085"/>
        <end position="1244"/>
    </location>
</feature>
<evidence type="ECO:0000256" key="11">
    <source>
        <dbReference type="SAM" id="MobiDB-lite"/>
    </source>
</evidence>
<feature type="domain" description="Chromo" evidence="12">
    <location>
        <begin position="576"/>
        <end position="647"/>
    </location>
</feature>